<evidence type="ECO:0000256" key="3">
    <source>
        <dbReference type="ARBA" id="ARBA00022898"/>
    </source>
</evidence>
<evidence type="ECO:0000259" key="5">
    <source>
        <dbReference type="Pfam" id="PF00291"/>
    </source>
</evidence>
<dbReference type="GO" id="GO:0006565">
    <property type="term" value="P:L-serine catabolic process"/>
    <property type="evidence" value="ECO:0007669"/>
    <property type="project" value="TreeGrafter"/>
</dbReference>
<dbReference type="GO" id="GO:0004794">
    <property type="term" value="F:threonine deaminase activity"/>
    <property type="evidence" value="ECO:0007669"/>
    <property type="project" value="UniProtKB-EC"/>
</dbReference>
<organism evidence="6 7">
    <name type="scientific">Proteus mirabilis</name>
    <dbReference type="NCBI Taxonomy" id="584"/>
    <lineage>
        <taxon>Bacteria</taxon>
        <taxon>Pseudomonadati</taxon>
        <taxon>Pseudomonadota</taxon>
        <taxon>Gammaproteobacteria</taxon>
        <taxon>Enterobacterales</taxon>
        <taxon>Morganellaceae</taxon>
        <taxon>Proteus</taxon>
    </lineage>
</organism>
<comment type="cofactor">
    <cofactor evidence="1">
        <name>pyridoxal 5'-phosphate</name>
        <dbReference type="ChEBI" id="CHEBI:597326"/>
    </cofactor>
</comment>
<dbReference type="AlphaFoldDB" id="A0A379FEF3"/>
<evidence type="ECO:0000256" key="4">
    <source>
        <dbReference type="ARBA" id="ARBA00023239"/>
    </source>
</evidence>
<dbReference type="Pfam" id="PF00291">
    <property type="entry name" value="PALP"/>
    <property type="match status" value="1"/>
</dbReference>
<name>A0A379FEF3_PROMI</name>
<comment type="similarity">
    <text evidence="2">Belongs to the serine/threonine dehydratase family.</text>
</comment>
<dbReference type="SUPFAM" id="SSF53686">
    <property type="entry name" value="Tryptophan synthase beta subunit-like PLP-dependent enzymes"/>
    <property type="match status" value="1"/>
</dbReference>
<gene>
    <name evidence="6" type="primary">ilvA_1</name>
    <name evidence="6" type="ORF">NCTC11938_00297</name>
</gene>
<dbReference type="GO" id="GO:0009097">
    <property type="term" value="P:isoleucine biosynthetic process"/>
    <property type="evidence" value="ECO:0007669"/>
    <property type="project" value="TreeGrafter"/>
</dbReference>
<dbReference type="InterPro" id="IPR036052">
    <property type="entry name" value="TrpB-like_PALP_sf"/>
</dbReference>
<dbReference type="InterPro" id="IPR050147">
    <property type="entry name" value="Ser/Thr_Dehydratase"/>
</dbReference>
<dbReference type="GO" id="GO:0006567">
    <property type="term" value="P:L-threonine catabolic process"/>
    <property type="evidence" value="ECO:0007669"/>
    <property type="project" value="TreeGrafter"/>
</dbReference>
<dbReference type="InterPro" id="IPR001926">
    <property type="entry name" value="TrpB-like_PALP"/>
</dbReference>
<dbReference type="EC" id="4.3.1.19" evidence="6"/>
<dbReference type="GO" id="GO:0003941">
    <property type="term" value="F:L-serine ammonia-lyase activity"/>
    <property type="evidence" value="ECO:0007669"/>
    <property type="project" value="TreeGrafter"/>
</dbReference>
<keyword evidence="4 6" id="KW-0456">Lyase</keyword>
<evidence type="ECO:0000256" key="2">
    <source>
        <dbReference type="ARBA" id="ARBA00010869"/>
    </source>
</evidence>
<evidence type="ECO:0000256" key="1">
    <source>
        <dbReference type="ARBA" id="ARBA00001933"/>
    </source>
</evidence>
<dbReference type="PANTHER" id="PTHR48078">
    <property type="entry name" value="THREONINE DEHYDRATASE, MITOCHONDRIAL-RELATED"/>
    <property type="match status" value="1"/>
</dbReference>
<reference evidence="6 7" key="1">
    <citation type="submission" date="2018-06" db="EMBL/GenBank/DDBJ databases">
        <authorList>
            <consortium name="Pathogen Informatics"/>
            <person name="Doyle S."/>
        </authorList>
    </citation>
    <scope>NUCLEOTIDE SEQUENCE [LARGE SCALE GENOMIC DNA]</scope>
    <source>
        <strain evidence="6 7">NCTC11938</strain>
    </source>
</reference>
<proteinExistence type="inferred from homology"/>
<evidence type="ECO:0000313" key="6">
    <source>
        <dbReference type="EMBL" id="SUC17957.1"/>
    </source>
</evidence>
<dbReference type="GO" id="GO:0030170">
    <property type="term" value="F:pyridoxal phosphate binding"/>
    <property type="evidence" value="ECO:0007669"/>
    <property type="project" value="InterPro"/>
</dbReference>
<keyword evidence="3" id="KW-0663">Pyridoxal phosphate</keyword>
<sequence>MAAFRPLTSAPSSAEYLKAALSAPVYEAAVVTPLQEMAKISQRLENTILVKREDRQPVHSFKLRGAYNMIAGLTPEQKAKGVVTASAGNHAQGVALSANRMGRKSINCDAYCNGGYQSGCRTPVLVVKHCCMGLTLMKQKQKPLLWQKRWDIPLWPPFDHPAVIAGQATLAMELLQQRRPS</sequence>
<dbReference type="InterPro" id="IPR000634">
    <property type="entry name" value="Ser/Thr_deHydtase_PyrdxlP-BS"/>
</dbReference>
<dbReference type="PANTHER" id="PTHR48078:SF11">
    <property type="entry name" value="THREONINE DEHYDRATASE, MITOCHONDRIAL"/>
    <property type="match status" value="1"/>
</dbReference>
<dbReference type="Gene3D" id="3.40.50.1100">
    <property type="match status" value="3"/>
</dbReference>
<evidence type="ECO:0000313" key="7">
    <source>
        <dbReference type="Proteomes" id="UP000254191"/>
    </source>
</evidence>
<accession>A0A379FEF3</accession>
<dbReference type="Proteomes" id="UP000254191">
    <property type="component" value="Unassembled WGS sequence"/>
</dbReference>
<dbReference type="EMBL" id="UGTS01000003">
    <property type="protein sequence ID" value="SUC17957.1"/>
    <property type="molecule type" value="Genomic_DNA"/>
</dbReference>
<feature type="domain" description="Tryptophan synthase beta chain-like PALP" evidence="5">
    <location>
        <begin position="31"/>
        <end position="105"/>
    </location>
</feature>
<dbReference type="PROSITE" id="PS00165">
    <property type="entry name" value="DEHYDRATASE_SER_THR"/>
    <property type="match status" value="1"/>
</dbReference>
<protein>
    <submittedName>
        <fullName evidence="6">Threonine dehydratase</fullName>
        <ecNumber evidence="6">4.3.1.19</ecNumber>
    </submittedName>
</protein>